<dbReference type="RefSeq" id="WP_192902909.1">
    <property type="nucleotide sequence ID" value="NZ_QFFZ01000025.1"/>
</dbReference>
<dbReference type="AlphaFoldDB" id="A0A4Y7RNC1"/>
<name>A0A4Y7RNC1_9FIRM</name>
<dbReference type="EMBL" id="QFFZ01000025">
    <property type="protein sequence ID" value="TEB10494.1"/>
    <property type="molecule type" value="Genomic_DNA"/>
</dbReference>
<sequence length="56" mass="6281">MFVGEIMDAKVDHAIIGEDSKHPETMLVTIDFMRGGIKMLKKRYMLRAVAHCKGGC</sequence>
<comment type="caution">
    <text evidence="1">The sequence shown here is derived from an EMBL/GenBank/DDBJ whole genome shotgun (WGS) entry which is preliminary data.</text>
</comment>
<organism evidence="1 2">
    <name type="scientific">Pelotomaculum propionicicum</name>
    <dbReference type="NCBI Taxonomy" id="258475"/>
    <lineage>
        <taxon>Bacteria</taxon>
        <taxon>Bacillati</taxon>
        <taxon>Bacillota</taxon>
        <taxon>Clostridia</taxon>
        <taxon>Eubacteriales</taxon>
        <taxon>Desulfotomaculaceae</taxon>
        <taxon>Pelotomaculum</taxon>
    </lineage>
</organism>
<evidence type="ECO:0000313" key="2">
    <source>
        <dbReference type="Proteomes" id="UP000297597"/>
    </source>
</evidence>
<gene>
    <name evidence="1" type="ORF">Pmgp_02293</name>
</gene>
<evidence type="ECO:0000313" key="1">
    <source>
        <dbReference type="EMBL" id="TEB10494.1"/>
    </source>
</evidence>
<reference evidence="1 2" key="1">
    <citation type="journal article" date="2018" name="Environ. Microbiol.">
        <title>Novel energy conservation strategies and behaviour of Pelotomaculum schinkii driving syntrophic propionate catabolism.</title>
        <authorList>
            <person name="Hidalgo-Ahumada C.A.P."/>
            <person name="Nobu M.K."/>
            <person name="Narihiro T."/>
            <person name="Tamaki H."/>
            <person name="Liu W.T."/>
            <person name="Kamagata Y."/>
            <person name="Stams A.J.M."/>
            <person name="Imachi H."/>
            <person name="Sousa D.Z."/>
        </authorList>
    </citation>
    <scope>NUCLEOTIDE SEQUENCE [LARGE SCALE GENOMIC DNA]</scope>
    <source>
        <strain evidence="1 2">MGP</strain>
    </source>
</reference>
<protein>
    <submittedName>
        <fullName evidence="1">Uncharacterized protein</fullName>
    </submittedName>
</protein>
<proteinExistence type="predicted"/>
<dbReference type="Proteomes" id="UP000297597">
    <property type="component" value="Unassembled WGS sequence"/>
</dbReference>
<accession>A0A4Y7RNC1</accession>
<keyword evidence="2" id="KW-1185">Reference proteome</keyword>